<sequence length="62" mass="7129">MLKQERAFPNCWEAQNHEKQPQIKGCPDNFGHRAYVQVSELDRLVTLLTMKTQLGKCEKLAG</sequence>
<reference evidence="1" key="2">
    <citation type="journal article" date="2015" name="Fish Shellfish Immunol.">
        <title>Early steps in the European eel (Anguilla anguilla)-Vibrio vulnificus interaction in the gills: Role of the RtxA13 toxin.</title>
        <authorList>
            <person name="Callol A."/>
            <person name="Pajuelo D."/>
            <person name="Ebbesson L."/>
            <person name="Teles M."/>
            <person name="MacKenzie S."/>
            <person name="Amaro C."/>
        </authorList>
    </citation>
    <scope>NUCLEOTIDE SEQUENCE</scope>
</reference>
<dbReference type="EMBL" id="GBXM01066454">
    <property type="protein sequence ID" value="JAH42123.1"/>
    <property type="molecule type" value="Transcribed_RNA"/>
</dbReference>
<evidence type="ECO:0000313" key="1">
    <source>
        <dbReference type="EMBL" id="JAH42123.1"/>
    </source>
</evidence>
<accession>A0A0E9SNL7</accession>
<dbReference type="AlphaFoldDB" id="A0A0E9SNL7"/>
<name>A0A0E9SNL7_ANGAN</name>
<protein>
    <submittedName>
        <fullName evidence="1">Uncharacterized protein</fullName>
    </submittedName>
</protein>
<organism evidence="1">
    <name type="scientific">Anguilla anguilla</name>
    <name type="common">European freshwater eel</name>
    <name type="synonym">Muraena anguilla</name>
    <dbReference type="NCBI Taxonomy" id="7936"/>
    <lineage>
        <taxon>Eukaryota</taxon>
        <taxon>Metazoa</taxon>
        <taxon>Chordata</taxon>
        <taxon>Craniata</taxon>
        <taxon>Vertebrata</taxon>
        <taxon>Euteleostomi</taxon>
        <taxon>Actinopterygii</taxon>
        <taxon>Neopterygii</taxon>
        <taxon>Teleostei</taxon>
        <taxon>Anguilliformes</taxon>
        <taxon>Anguillidae</taxon>
        <taxon>Anguilla</taxon>
    </lineage>
</organism>
<reference evidence="1" key="1">
    <citation type="submission" date="2014-11" db="EMBL/GenBank/DDBJ databases">
        <authorList>
            <person name="Amaro Gonzalez C."/>
        </authorList>
    </citation>
    <scope>NUCLEOTIDE SEQUENCE</scope>
</reference>
<proteinExistence type="predicted"/>